<evidence type="ECO:0000256" key="1">
    <source>
        <dbReference type="SAM" id="MobiDB-lite"/>
    </source>
</evidence>
<proteinExistence type="predicted"/>
<evidence type="ECO:0000313" key="2">
    <source>
        <dbReference type="EMBL" id="KXT09991.1"/>
    </source>
</evidence>
<protein>
    <submittedName>
        <fullName evidence="2">Uncharacterized protein</fullName>
    </submittedName>
</protein>
<name>A0A139I5F8_9PEZI</name>
<dbReference type="EMBL" id="LFZO01000292">
    <property type="protein sequence ID" value="KXT09991.1"/>
    <property type="molecule type" value="Genomic_DNA"/>
</dbReference>
<feature type="compositionally biased region" description="Polar residues" evidence="1">
    <location>
        <begin position="133"/>
        <end position="146"/>
    </location>
</feature>
<sequence>MRRYLQDEQARAQRARQSQILHDLGQGRSFQSSYTSGPRSVLETWGRDNLPSSYPYARELPELDSVGGFDISPGRGLANHRYGRDARPASRRQTSNVTQYVNPGPPGQRTDGYQHLTYHHDNLMHRRRPLRSITGTSAHNTRNSRSTSDEYAYESNDFAEETENMSRHNQRRQSRY</sequence>
<keyword evidence="3" id="KW-1185">Reference proteome</keyword>
<feature type="compositionally biased region" description="Polar residues" evidence="1">
    <location>
        <begin position="91"/>
        <end position="101"/>
    </location>
</feature>
<gene>
    <name evidence="2" type="ORF">AC579_3973</name>
</gene>
<feature type="region of interest" description="Disordered" evidence="1">
    <location>
        <begin position="80"/>
        <end position="176"/>
    </location>
</feature>
<reference evidence="2 3" key="1">
    <citation type="submission" date="2015-07" db="EMBL/GenBank/DDBJ databases">
        <title>Comparative genomics of the Sigatoka disease complex on banana suggests a link between parallel evolutionary changes in Pseudocercospora fijiensis and Pseudocercospora eumusae and increased virulence on the banana host.</title>
        <authorList>
            <person name="Chang T.-C."/>
            <person name="Salvucci A."/>
            <person name="Crous P.W."/>
            <person name="Stergiopoulos I."/>
        </authorList>
    </citation>
    <scope>NUCLEOTIDE SEQUENCE [LARGE SCALE GENOMIC DNA]</scope>
    <source>
        <strain evidence="2 3">CBS 116634</strain>
    </source>
</reference>
<organism evidence="2 3">
    <name type="scientific">Pseudocercospora musae</name>
    <dbReference type="NCBI Taxonomy" id="113226"/>
    <lineage>
        <taxon>Eukaryota</taxon>
        <taxon>Fungi</taxon>
        <taxon>Dikarya</taxon>
        <taxon>Ascomycota</taxon>
        <taxon>Pezizomycotina</taxon>
        <taxon>Dothideomycetes</taxon>
        <taxon>Dothideomycetidae</taxon>
        <taxon>Mycosphaerellales</taxon>
        <taxon>Mycosphaerellaceae</taxon>
        <taxon>Pseudocercospora</taxon>
    </lineage>
</organism>
<comment type="caution">
    <text evidence="2">The sequence shown here is derived from an EMBL/GenBank/DDBJ whole genome shotgun (WGS) entry which is preliminary data.</text>
</comment>
<accession>A0A139I5F8</accession>
<dbReference type="OrthoDB" id="3650872at2759"/>
<evidence type="ECO:0000313" key="3">
    <source>
        <dbReference type="Proteomes" id="UP000073492"/>
    </source>
</evidence>
<dbReference type="Proteomes" id="UP000073492">
    <property type="component" value="Unassembled WGS sequence"/>
</dbReference>
<dbReference type="AlphaFoldDB" id="A0A139I5F8"/>